<name>X6PFH4_RETFI</name>
<comment type="caution">
    <text evidence="1">The sequence shown here is derived from an EMBL/GenBank/DDBJ whole genome shotgun (WGS) entry which is preliminary data.</text>
</comment>
<gene>
    <name evidence="1" type="ORF">RFI_00111</name>
</gene>
<dbReference type="AlphaFoldDB" id="X6PFH4"/>
<keyword evidence="2" id="KW-1185">Reference proteome</keyword>
<dbReference type="EMBL" id="ASPP01000108">
    <property type="protein sequence ID" value="ETO36951.1"/>
    <property type="molecule type" value="Genomic_DNA"/>
</dbReference>
<dbReference type="InterPro" id="IPR029033">
    <property type="entry name" value="His_PPase_superfam"/>
</dbReference>
<evidence type="ECO:0000313" key="1">
    <source>
        <dbReference type="EMBL" id="ETO36951.1"/>
    </source>
</evidence>
<reference evidence="1 2" key="1">
    <citation type="journal article" date="2013" name="Curr. Biol.">
        <title>The Genome of the Foraminiferan Reticulomyxa filosa.</title>
        <authorList>
            <person name="Glockner G."/>
            <person name="Hulsmann N."/>
            <person name="Schleicher M."/>
            <person name="Noegel A.A."/>
            <person name="Eichinger L."/>
            <person name="Gallinger C."/>
            <person name="Pawlowski J."/>
            <person name="Sierra R."/>
            <person name="Euteneuer U."/>
            <person name="Pillet L."/>
            <person name="Moustafa A."/>
            <person name="Platzer M."/>
            <person name="Groth M."/>
            <person name="Szafranski K."/>
            <person name="Schliwa M."/>
        </authorList>
    </citation>
    <scope>NUCLEOTIDE SEQUENCE [LARGE SCALE GENOMIC DNA]</scope>
</reference>
<proteinExistence type="predicted"/>
<protein>
    <submittedName>
        <fullName evidence="1">Phosphoglycerate mutase</fullName>
    </submittedName>
</protein>
<organism evidence="1 2">
    <name type="scientific">Reticulomyxa filosa</name>
    <dbReference type="NCBI Taxonomy" id="46433"/>
    <lineage>
        <taxon>Eukaryota</taxon>
        <taxon>Sar</taxon>
        <taxon>Rhizaria</taxon>
        <taxon>Retaria</taxon>
        <taxon>Foraminifera</taxon>
        <taxon>Monothalamids</taxon>
        <taxon>Reticulomyxidae</taxon>
        <taxon>Reticulomyxa</taxon>
    </lineage>
</organism>
<dbReference type="Proteomes" id="UP000023152">
    <property type="component" value="Unassembled WGS sequence"/>
</dbReference>
<accession>X6PFH4</accession>
<dbReference type="Gene3D" id="3.40.50.1240">
    <property type="entry name" value="Phosphoglycerate mutase-like"/>
    <property type="match status" value="1"/>
</dbReference>
<evidence type="ECO:0000313" key="2">
    <source>
        <dbReference type="Proteomes" id="UP000023152"/>
    </source>
</evidence>
<dbReference type="OrthoDB" id="354304at2759"/>
<sequence>MMSMSCERTKEQMDLCFFDIPPPDIDEKLEYNHVNDAKYKHINRKNIHKTDCLKDVIIQAIPHWESDILPSLKQCDITKYFFLCHHMRSFASFFFNVKFFNLTLYKSLFTCKTIAAHGNIIREF</sequence>